<evidence type="ECO:0000256" key="6">
    <source>
        <dbReference type="RuleBase" id="RU000414"/>
    </source>
</evidence>
<dbReference type="PRINTS" id="PR01703">
    <property type="entry name" value="MNSODISMTASE"/>
</dbReference>
<dbReference type="GO" id="GO:0005737">
    <property type="term" value="C:cytoplasm"/>
    <property type="evidence" value="ECO:0007669"/>
    <property type="project" value="TreeGrafter"/>
</dbReference>
<sequence length="228" mass="26845">MNHFYPFVNTPLPYEYDALEPFIDEKTMHLHHDRHLQTYIDNLNQLLEQNPPLQRFSLEELLTHWRRLPKPLQTPIRNNAGGVFNHRFYFEGMTPAGPQPAFPSPSMSPKCPSETSSPEDGASLFFAEMSRQFGCPEQFLKQFKEAALSVFGSGYAWLVAENRRLIITTSANQDTPLSMSQRPLLNIDVWEHAYYLKHYNVRSAYIDDWFHVVNWKTVQKRFERRNYF</sequence>
<dbReference type="PROSITE" id="PS00088">
    <property type="entry name" value="SOD_MN"/>
    <property type="match status" value="1"/>
</dbReference>
<keyword evidence="4 6" id="KW-0560">Oxidoreductase</keyword>
<evidence type="ECO:0000256" key="1">
    <source>
        <dbReference type="ARBA" id="ARBA00008714"/>
    </source>
</evidence>
<dbReference type="InterPro" id="IPR019831">
    <property type="entry name" value="Mn/Fe_SOD_N"/>
</dbReference>
<dbReference type="EC" id="1.15.1.1" evidence="2 6"/>
<dbReference type="PANTHER" id="PTHR43595">
    <property type="entry name" value="37S RIBOSOMAL PROTEIN S26, MITOCHONDRIAL"/>
    <property type="match status" value="1"/>
</dbReference>
<dbReference type="PANTHER" id="PTHR43595:SF2">
    <property type="entry name" value="SMALL RIBOSOMAL SUBUNIT PROTEIN MS42"/>
    <property type="match status" value="1"/>
</dbReference>
<dbReference type="InterPro" id="IPR019832">
    <property type="entry name" value="Mn/Fe_SOD_C"/>
</dbReference>
<dbReference type="Proteomes" id="UP000824223">
    <property type="component" value="Unassembled WGS sequence"/>
</dbReference>
<dbReference type="Gene3D" id="3.55.40.20">
    <property type="entry name" value="Iron/manganese superoxide dismutase, C-terminal domain"/>
    <property type="match status" value="1"/>
</dbReference>
<keyword evidence="3 5" id="KW-0479">Metal-binding</keyword>
<evidence type="ECO:0000256" key="5">
    <source>
        <dbReference type="PIRSR" id="PIRSR000349-1"/>
    </source>
</evidence>
<evidence type="ECO:0000259" key="8">
    <source>
        <dbReference type="Pfam" id="PF02777"/>
    </source>
</evidence>
<dbReference type="SUPFAM" id="SSF54719">
    <property type="entry name" value="Fe,Mn superoxide dismutase (SOD), C-terminal domain"/>
    <property type="match status" value="1"/>
</dbReference>
<accession>A0A9D2HA99</accession>
<dbReference type="AlphaFoldDB" id="A0A9D2HA99"/>
<feature type="domain" description="Manganese/iron superoxide dismutase C-terminal" evidence="8">
    <location>
        <begin position="127"/>
        <end position="221"/>
    </location>
</feature>
<feature type="binding site" evidence="5">
    <location>
        <position position="31"/>
    </location>
    <ligand>
        <name>Mn(2+)</name>
        <dbReference type="ChEBI" id="CHEBI:29035"/>
    </ligand>
</feature>
<comment type="caution">
    <text evidence="9">The sequence shown here is derived from an EMBL/GenBank/DDBJ whole genome shotgun (WGS) entry which is preliminary data.</text>
</comment>
<proteinExistence type="inferred from homology"/>
<comment type="catalytic activity">
    <reaction evidence="6">
        <text>2 superoxide + 2 H(+) = H2O2 + O2</text>
        <dbReference type="Rhea" id="RHEA:20696"/>
        <dbReference type="ChEBI" id="CHEBI:15378"/>
        <dbReference type="ChEBI" id="CHEBI:15379"/>
        <dbReference type="ChEBI" id="CHEBI:16240"/>
        <dbReference type="ChEBI" id="CHEBI:18421"/>
        <dbReference type="EC" id="1.15.1.1"/>
    </reaction>
</comment>
<dbReference type="InterPro" id="IPR019833">
    <property type="entry name" value="Mn/Fe_SOD_BS"/>
</dbReference>
<reference evidence="9" key="1">
    <citation type="journal article" date="2021" name="PeerJ">
        <title>Extensive microbial diversity within the chicken gut microbiome revealed by metagenomics and culture.</title>
        <authorList>
            <person name="Gilroy R."/>
            <person name="Ravi A."/>
            <person name="Getino M."/>
            <person name="Pursley I."/>
            <person name="Horton D.L."/>
            <person name="Alikhan N.F."/>
            <person name="Baker D."/>
            <person name="Gharbi K."/>
            <person name="Hall N."/>
            <person name="Watson M."/>
            <person name="Adriaenssens E.M."/>
            <person name="Foster-Nyarko E."/>
            <person name="Jarju S."/>
            <person name="Secka A."/>
            <person name="Antonio M."/>
            <person name="Oren A."/>
            <person name="Chaudhuri R.R."/>
            <person name="La Ragione R."/>
            <person name="Hildebrand F."/>
            <person name="Pallen M.J."/>
        </authorList>
    </citation>
    <scope>NUCLEOTIDE SEQUENCE</scope>
    <source>
        <strain evidence="9">ChiSjej2B20-11307</strain>
    </source>
</reference>
<dbReference type="Gene3D" id="1.10.287.990">
    <property type="entry name" value="Fe,Mn superoxide dismutase (SOD) domain"/>
    <property type="match status" value="1"/>
</dbReference>
<comment type="function">
    <text evidence="6">Destroys radicals which are normally produced within the cells and which are toxic to biological systems.</text>
</comment>
<gene>
    <name evidence="9" type="ORF">H9798_06665</name>
</gene>
<reference evidence="9" key="2">
    <citation type="submission" date="2021-04" db="EMBL/GenBank/DDBJ databases">
        <authorList>
            <person name="Gilroy R."/>
        </authorList>
    </citation>
    <scope>NUCLEOTIDE SEQUENCE</scope>
    <source>
        <strain evidence="9">ChiSjej2B20-11307</strain>
    </source>
</reference>
<evidence type="ECO:0000256" key="3">
    <source>
        <dbReference type="ARBA" id="ARBA00022723"/>
    </source>
</evidence>
<protein>
    <recommendedName>
        <fullName evidence="2 6">Superoxide dismutase</fullName>
        <ecNumber evidence="2 6">1.15.1.1</ecNumber>
    </recommendedName>
</protein>
<name>A0A9D2HA99_9FIRM</name>
<evidence type="ECO:0000256" key="4">
    <source>
        <dbReference type="ARBA" id="ARBA00023002"/>
    </source>
</evidence>
<dbReference type="GO" id="GO:0004784">
    <property type="term" value="F:superoxide dismutase activity"/>
    <property type="evidence" value="ECO:0007669"/>
    <property type="project" value="UniProtKB-EC"/>
</dbReference>
<evidence type="ECO:0000259" key="7">
    <source>
        <dbReference type="Pfam" id="PF00081"/>
    </source>
</evidence>
<feature type="binding site" evidence="5">
    <location>
        <position position="86"/>
    </location>
    <ligand>
        <name>Mn(2+)</name>
        <dbReference type="ChEBI" id="CHEBI:29035"/>
    </ligand>
</feature>
<dbReference type="InterPro" id="IPR036324">
    <property type="entry name" value="Mn/Fe_SOD_N_sf"/>
</dbReference>
<organism evidence="9 10">
    <name type="scientific">Candidatus Mediterraneibacter pullicola</name>
    <dbReference type="NCBI Taxonomy" id="2838682"/>
    <lineage>
        <taxon>Bacteria</taxon>
        <taxon>Bacillati</taxon>
        <taxon>Bacillota</taxon>
        <taxon>Clostridia</taxon>
        <taxon>Lachnospirales</taxon>
        <taxon>Lachnospiraceae</taxon>
        <taxon>Mediterraneibacter</taxon>
    </lineage>
</organism>
<feature type="binding site" evidence="5">
    <location>
        <position position="188"/>
    </location>
    <ligand>
        <name>Mn(2+)</name>
        <dbReference type="ChEBI" id="CHEBI:29035"/>
    </ligand>
</feature>
<comment type="similarity">
    <text evidence="1 6">Belongs to the iron/manganese superoxide dismutase family.</text>
</comment>
<dbReference type="InterPro" id="IPR036314">
    <property type="entry name" value="SOD_C_sf"/>
</dbReference>
<dbReference type="InterPro" id="IPR001189">
    <property type="entry name" value="Mn/Fe_SOD"/>
</dbReference>
<feature type="domain" description="Manganese/iron superoxide dismutase N-terminal" evidence="7">
    <location>
        <begin position="11"/>
        <end position="93"/>
    </location>
</feature>
<evidence type="ECO:0000256" key="2">
    <source>
        <dbReference type="ARBA" id="ARBA00012682"/>
    </source>
</evidence>
<dbReference type="Pfam" id="PF02777">
    <property type="entry name" value="Sod_Fe_C"/>
    <property type="match status" value="1"/>
</dbReference>
<dbReference type="PIRSF" id="PIRSF000349">
    <property type="entry name" value="SODismutase"/>
    <property type="match status" value="1"/>
</dbReference>
<dbReference type="EMBL" id="DXAK01000034">
    <property type="protein sequence ID" value="HJA06804.1"/>
    <property type="molecule type" value="Genomic_DNA"/>
</dbReference>
<dbReference type="Pfam" id="PF00081">
    <property type="entry name" value="Sod_Fe_N"/>
    <property type="match status" value="1"/>
</dbReference>
<dbReference type="SUPFAM" id="SSF46609">
    <property type="entry name" value="Fe,Mn superoxide dismutase (SOD), N-terminal domain"/>
    <property type="match status" value="1"/>
</dbReference>
<evidence type="ECO:0000313" key="10">
    <source>
        <dbReference type="Proteomes" id="UP000824223"/>
    </source>
</evidence>
<evidence type="ECO:0000313" key="9">
    <source>
        <dbReference type="EMBL" id="HJA06804.1"/>
    </source>
</evidence>
<dbReference type="GO" id="GO:0046872">
    <property type="term" value="F:metal ion binding"/>
    <property type="evidence" value="ECO:0007669"/>
    <property type="project" value="UniProtKB-KW"/>
</dbReference>
<feature type="binding site" evidence="5">
    <location>
        <position position="192"/>
    </location>
    <ligand>
        <name>Mn(2+)</name>
        <dbReference type="ChEBI" id="CHEBI:29035"/>
    </ligand>
</feature>